<name>A0A009IKW7_ACIB9</name>
<dbReference type="Proteomes" id="UP000020595">
    <property type="component" value="Unassembled WGS sequence"/>
</dbReference>
<dbReference type="PATRIC" id="fig|1310613.3.peg.2997"/>
<reference evidence="1 2" key="1">
    <citation type="submission" date="2014-02" db="EMBL/GenBank/DDBJ databases">
        <title>Comparative genomics and transcriptomics to identify genetic mechanisms underlying the emergence of carbapenem resistant Acinetobacter baumannii (CRAb).</title>
        <authorList>
            <person name="Harris A.D."/>
            <person name="Johnson K.J."/>
            <person name="George J."/>
            <person name="Shefchek K."/>
            <person name="Daugherty S.C."/>
            <person name="Parankush S."/>
            <person name="Sadzewicz L."/>
            <person name="Tallon L."/>
            <person name="Sengamalay N."/>
            <person name="Hazen T.H."/>
            <person name="Rasko D.A."/>
        </authorList>
    </citation>
    <scope>NUCLEOTIDE SEQUENCE [LARGE SCALE GENOMIC DNA]</scope>
    <source>
        <strain evidence="1 2">1295743</strain>
    </source>
</reference>
<protein>
    <submittedName>
        <fullName evidence="1">Uncharacterized protein</fullName>
    </submittedName>
</protein>
<organism evidence="1 2">
    <name type="scientific">Acinetobacter baumannii (strain 1295743)</name>
    <dbReference type="NCBI Taxonomy" id="1310613"/>
    <lineage>
        <taxon>Bacteria</taxon>
        <taxon>Pseudomonadati</taxon>
        <taxon>Pseudomonadota</taxon>
        <taxon>Gammaproteobacteria</taxon>
        <taxon>Moraxellales</taxon>
        <taxon>Moraxellaceae</taxon>
        <taxon>Acinetobacter</taxon>
        <taxon>Acinetobacter calcoaceticus/baumannii complex</taxon>
    </lineage>
</organism>
<dbReference type="AlphaFoldDB" id="A0A009IKW7"/>
<gene>
    <name evidence="1" type="ORF">J512_3117</name>
</gene>
<dbReference type="EMBL" id="JEWH01000049">
    <property type="protein sequence ID" value="EXB04443.1"/>
    <property type="molecule type" value="Genomic_DNA"/>
</dbReference>
<sequence length="41" mass="5013">MKDWIYFYIENTIKYGELFYKEIGWSLGLKNNYIVMSLIQS</sequence>
<evidence type="ECO:0000313" key="2">
    <source>
        <dbReference type="Proteomes" id="UP000020595"/>
    </source>
</evidence>
<proteinExistence type="predicted"/>
<accession>A0A009IKW7</accession>
<comment type="caution">
    <text evidence="1">The sequence shown here is derived from an EMBL/GenBank/DDBJ whole genome shotgun (WGS) entry which is preliminary data.</text>
</comment>
<evidence type="ECO:0000313" key="1">
    <source>
        <dbReference type="EMBL" id="EXB04443.1"/>
    </source>
</evidence>